<reference evidence="2 3" key="1">
    <citation type="journal article" date="2021" name="Nat. Plants">
        <title>The Taxus genome provides insights into paclitaxel biosynthesis.</title>
        <authorList>
            <person name="Xiong X."/>
            <person name="Gou J."/>
            <person name="Liao Q."/>
            <person name="Li Y."/>
            <person name="Zhou Q."/>
            <person name="Bi G."/>
            <person name="Li C."/>
            <person name="Du R."/>
            <person name="Wang X."/>
            <person name="Sun T."/>
            <person name="Guo L."/>
            <person name="Liang H."/>
            <person name="Lu P."/>
            <person name="Wu Y."/>
            <person name="Zhang Z."/>
            <person name="Ro D.K."/>
            <person name="Shang Y."/>
            <person name="Huang S."/>
            <person name="Yan J."/>
        </authorList>
    </citation>
    <scope>NUCLEOTIDE SEQUENCE [LARGE SCALE GENOMIC DNA]</scope>
    <source>
        <strain evidence="2">Ta-2019</strain>
    </source>
</reference>
<dbReference type="CDD" id="cd06257">
    <property type="entry name" value="DnaJ"/>
    <property type="match status" value="1"/>
</dbReference>
<dbReference type="OMA" id="VGRAYAC"/>
<dbReference type="AlphaFoldDB" id="A0AA38G4Q4"/>
<evidence type="ECO:0000313" key="2">
    <source>
        <dbReference type="EMBL" id="KAH9315255.1"/>
    </source>
</evidence>
<dbReference type="EMBL" id="JAHRHJ020000005">
    <property type="protein sequence ID" value="KAH9315255.1"/>
    <property type="molecule type" value="Genomic_DNA"/>
</dbReference>
<dbReference type="Pfam" id="PF00226">
    <property type="entry name" value="DnaJ"/>
    <property type="match status" value="1"/>
</dbReference>
<dbReference type="InterPro" id="IPR001623">
    <property type="entry name" value="DnaJ_domain"/>
</dbReference>
<dbReference type="GO" id="GO:0009535">
    <property type="term" value="C:chloroplast thylakoid membrane"/>
    <property type="evidence" value="ECO:0007669"/>
    <property type="project" value="TreeGrafter"/>
</dbReference>
<evidence type="ECO:0000313" key="3">
    <source>
        <dbReference type="Proteomes" id="UP000824469"/>
    </source>
</evidence>
<sequence>GWSRESRLSSSNSSFLGKEPVSLMFDSSLYFRGCKRRGNRLVVRAESDYYSVLGVSRNASKSEIKSAYRKLARQYHPDVNKDADAEIKFKEIGKAYEVLSDDEKRTIYDKYGEAGLKGAGAGPG</sequence>
<name>A0AA38G4Q4_TAXCH</name>
<dbReference type="PANTHER" id="PTHR43096:SF10">
    <property type="entry name" value="CHAPERONE PROTEIN DNAJ A6, CHLOROPLASTIC"/>
    <property type="match status" value="1"/>
</dbReference>
<dbReference type="PROSITE" id="PS00636">
    <property type="entry name" value="DNAJ_1"/>
    <property type="match status" value="1"/>
</dbReference>
<comment type="caution">
    <text evidence="2">The sequence shown here is derived from an EMBL/GenBank/DDBJ whole genome shotgun (WGS) entry which is preliminary data.</text>
</comment>
<dbReference type="PROSITE" id="PS50076">
    <property type="entry name" value="DNAJ_2"/>
    <property type="match status" value="1"/>
</dbReference>
<dbReference type="InterPro" id="IPR036869">
    <property type="entry name" value="J_dom_sf"/>
</dbReference>
<dbReference type="PRINTS" id="PR00625">
    <property type="entry name" value="JDOMAIN"/>
</dbReference>
<protein>
    <recommendedName>
        <fullName evidence="1">J domain-containing protein</fullName>
    </recommendedName>
</protein>
<dbReference type="SUPFAM" id="SSF46565">
    <property type="entry name" value="Chaperone J-domain"/>
    <property type="match status" value="1"/>
</dbReference>
<organism evidence="2 3">
    <name type="scientific">Taxus chinensis</name>
    <name type="common">Chinese yew</name>
    <name type="synonym">Taxus wallichiana var. chinensis</name>
    <dbReference type="NCBI Taxonomy" id="29808"/>
    <lineage>
        <taxon>Eukaryota</taxon>
        <taxon>Viridiplantae</taxon>
        <taxon>Streptophyta</taxon>
        <taxon>Embryophyta</taxon>
        <taxon>Tracheophyta</taxon>
        <taxon>Spermatophyta</taxon>
        <taxon>Pinopsida</taxon>
        <taxon>Pinidae</taxon>
        <taxon>Conifers II</taxon>
        <taxon>Cupressales</taxon>
        <taxon>Taxaceae</taxon>
        <taxon>Taxus</taxon>
    </lineage>
</organism>
<proteinExistence type="predicted"/>
<feature type="non-terminal residue" evidence="2">
    <location>
        <position position="124"/>
    </location>
</feature>
<dbReference type="PANTHER" id="PTHR43096">
    <property type="entry name" value="DNAJ HOMOLOG 1, MITOCHONDRIAL-RELATED"/>
    <property type="match status" value="1"/>
</dbReference>
<dbReference type="SMART" id="SM00271">
    <property type="entry name" value="DnaJ"/>
    <property type="match status" value="1"/>
</dbReference>
<dbReference type="GO" id="GO:0042026">
    <property type="term" value="P:protein refolding"/>
    <property type="evidence" value="ECO:0007669"/>
    <property type="project" value="TreeGrafter"/>
</dbReference>
<dbReference type="GO" id="GO:0051082">
    <property type="term" value="F:unfolded protein binding"/>
    <property type="evidence" value="ECO:0007669"/>
    <property type="project" value="TreeGrafter"/>
</dbReference>
<feature type="non-terminal residue" evidence="2">
    <location>
        <position position="1"/>
    </location>
</feature>
<keyword evidence="3" id="KW-1185">Reference proteome</keyword>
<gene>
    <name evidence="2" type="ORF">KI387_023882</name>
</gene>
<dbReference type="Gene3D" id="1.10.287.110">
    <property type="entry name" value="DnaJ domain"/>
    <property type="match status" value="1"/>
</dbReference>
<feature type="domain" description="J" evidence="1">
    <location>
        <begin position="48"/>
        <end position="112"/>
    </location>
</feature>
<dbReference type="InterPro" id="IPR018253">
    <property type="entry name" value="DnaJ_domain_CS"/>
</dbReference>
<dbReference type="Proteomes" id="UP000824469">
    <property type="component" value="Unassembled WGS sequence"/>
</dbReference>
<evidence type="ECO:0000259" key="1">
    <source>
        <dbReference type="PROSITE" id="PS50076"/>
    </source>
</evidence>
<accession>A0AA38G4Q4</accession>